<dbReference type="InterPro" id="IPR006638">
    <property type="entry name" value="Elp3/MiaA/NifB-like_rSAM"/>
</dbReference>
<dbReference type="Gene3D" id="3.80.30.20">
    <property type="entry name" value="tm_1862 like domain"/>
    <property type="match status" value="1"/>
</dbReference>
<accession>A0A401H7V9</accession>
<name>A0A401H7V9_AERPX</name>
<dbReference type="InterPro" id="IPR058240">
    <property type="entry name" value="rSAM_sf"/>
</dbReference>
<feature type="domain" description="Radical SAM core" evidence="1">
    <location>
        <begin position="188"/>
        <end position="415"/>
    </location>
</feature>
<reference evidence="2 3" key="1">
    <citation type="submission" date="2017-02" db="EMBL/GenBank/DDBJ databases">
        <title>isolation and characterization of a novel temperate virus Aeropyrum globular virus 1 infecting hyperthermophilic archaeon Aeropyrum.</title>
        <authorList>
            <person name="Yumiya M."/>
            <person name="Yoshida T."/>
            <person name="Sako Y."/>
        </authorList>
    </citation>
    <scope>NUCLEOTIDE SEQUENCE [LARGE SCALE GENOMIC DNA]</scope>
    <source>
        <strain evidence="2 3">YK1-12-2013</strain>
    </source>
</reference>
<dbReference type="PANTHER" id="PTHR42731:SF1">
    <property type="entry name" value="RADICAL SAM DOMAIN PROTEIN"/>
    <property type="match status" value="1"/>
</dbReference>
<dbReference type="Pfam" id="PF04055">
    <property type="entry name" value="Radical_SAM"/>
    <property type="match status" value="1"/>
</dbReference>
<evidence type="ECO:0000259" key="1">
    <source>
        <dbReference type="PROSITE" id="PS51918"/>
    </source>
</evidence>
<organism evidence="2 3">
    <name type="scientific">Aeropyrum pernix</name>
    <dbReference type="NCBI Taxonomy" id="56636"/>
    <lineage>
        <taxon>Archaea</taxon>
        <taxon>Thermoproteota</taxon>
        <taxon>Thermoprotei</taxon>
        <taxon>Desulfurococcales</taxon>
        <taxon>Desulfurococcaceae</taxon>
        <taxon>Aeropyrum</taxon>
    </lineage>
</organism>
<dbReference type="EMBL" id="BDMD01000004">
    <property type="protein sequence ID" value="GBF08399.1"/>
    <property type="molecule type" value="Genomic_DNA"/>
</dbReference>
<dbReference type="PANTHER" id="PTHR42731">
    <property type="entry name" value="SLL1084 PROTEIN"/>
    <property type="match status" value="1"/>
</dbReference>
<protein>
    <recommendedName>
        <fullName evidence="1">Radical SAM core domain-containing protein</fullName>
    </recommendedName>
</protein>
<dbReference type="InterPro" id="IPR023404">
    <property type="entry name" value="rSAM_horseshoe"/>
</dbReference>
<dbReference type="SMART" id="SM00729">
    <property type="entry name" value="Elp3"/>
    <property type="match status" value="1"/>
</dbReference>
<evidence type="ECO:0000313" key="2">
    <source>
        <dbReference type="EMBL" id="GBF08399.1"/>
    </source>
</evidence>
<dbReference type="GO" id="GO:0051536">
    <property type="term" value="F:iron-sulfur cluster binding"/>
    <property type="evidence" value="ECO:0007669"/>
    <property type="project" value="InterPro"/>
</dbReference>
<dbReference type="CDD" id="cd01335">
    <property type="entry name" value="Radical_SAM"/>
    <property type="match status" value="1"/>
</dbReference>
<dbReference type="AlphaFoldDB" id="A0A401H7V9"/>
<dbReference type="GO" id="GO:0003824">
    <property type="term" value="F:catalytic activity"/>
    <property type="evidence" value="ECO:0007669"/>
    <property type="project" value="InterPro"/>
</dbReference>
<evidence type="ECO:0000313" key="3">
    <source>
        <dbReference type="Proteomes" id="UP000291213"/>
    </source>
</evidence>
<sequence>MARGFTVLLLYPGPKSVAYSSLAFHLIRGLLSSMGVGVKTAFLEDGVLEAGQPLDPRETRAVLVSLPYEIMYADMVRALEQLGLNPWAKGRGEGDPLVIAGGPAATANPAPLLDLVDAVLVGELEPVAEGLVDALQEPTRGGRLEALSRLPGVLVPSLDNWPVTRVYAEDLDSAWYPLDQRAPPGVEPVWGRGFILETSRGCGRGCRFCMEGTVFRPRRDRSLEVLKHLLDEGVRVTGAGRVIFYSLVFFDNRASDEILRYAVEDLGLQASVPSLRAETLTEERARLIARGGQRTVTIAPETGSCTIARAILKPIGGDITLWAVDNALGQGITGVKLYLITGFPGEGEEDLAQTQDLALRVVERVRRAGGVAKASINPFMPKPVTGMQWAGLAPRRLLEERINRLSRALRRAGARVSGYDPRWAEVQVALARGGREMARVVVEWARMPRQTPSSFRVAARRAGVSLDWSLGEWPSDYTPPWHRLVEHPRAELWRLRRDWEIYRRVVESRGGASRLRIPGCTA</sequence>
<dbReference type="Proteomes" id="UP000291213">
    <property type="component" value="Unassembled WGS sequence"/>
</dbReference>
<gene>
    <name evidence="2" type="ORF">apy_01240</name>
</gene>
<dbReference type="OrthoDB" id="2305at2157"/>
<dbReference type="RefSeq" id="WP_131159475.1">
    <property type="nucleotide sequence ID" value="NZ_BDMD01000004.1"/>
</dbReference>
<dbReference type="Pfam" id="PF19864">
    <property type="entry name" value="Radical_SAM_N2"/>
    <property type="match status" value="1"/>
</dbReference>
<comment type="caution">
    <text evidence="2">The sequence shown here is derived from an EMBL/GenBank/DDBJ whole genome shotgun (WGS) entry which is preliminary data.</text>
</comment>
<dbReference type="InterPro" id="IPR007197">
    <property type="entry name" value="rSAM"/>
</dbReference>
<dbReference type="InterPro" id="IPR045784">
    <property type="entry name" value="Radical_SAM_N2"/>
</dbReference>
<dbReference type="SFLD" id="SFLDS00029">
    <property type="entry name" value="Radical_SAM"/>
    <property type="match status" value="1"/>
</dbReference>
<dbReference type="PROSITE" id="PS51918">
    <property type="entry name" value="RADICAL_SAM"/>
    <property type="match status" value="1"/>
</dbReference>
<dbReference type="SFLD" id="SFLDG01082">
    <property type="entry name" value="B12-binding_domain_containing"/>
    <property type="match status" value="1"/>
</dbReference>
<proteinExistence type="predicted"/>
<dbReference type="SUPFAM" id="SSF102114">
    <property type="entry name" value="Radical SAM enzymes"/>
    <property type="match status" value="1"/>
</dbReference>